<evidence type="ECO:0000256" key="1">
    <source>
        <dbReference type="SAM" id="SignalP"/>
    </source>
</evidence>
<proteinExistence type="predicted"/>
<name>A0A1G7FA97_9BACL</name>
<feature type="chain" id="PRO_5038872418" evidence="1">
    <location>
        <begin position="20"/>
        <end position="124"/>
    </location>
</feature>
<feature type="signal peptide" evidence="1">
    <location>
        <begin position="1"/>
        <end position="19"/>
    </location>
</feature>
<dbReference type="AlphaFoldDB" id="A0A1G7FA97"/>
<protein>
    <submittedName>
        <fullName evidence="2">Uncharacterized protein</fullName>
    </submittedName>
</protein>
<dbReference type="RefSeq" id="WP_092097979.1">
    <property type="nucleotide sequence ID" value="NZ_FNAR01000017.1"/>
</dbReference>
<reference evidence="2 3" key="1">
    <citation type="submission" date="2016-10" db="EMBL/GenBank/DDBJ databases">
        <authorList>
            <person name="de Groot N.N."/>
        </authorList>
    </citation>
    <scope>NUCLEOTIDE SEQUENCE [LARGE SCALE GENOMIC DNA]</scope>
    <source>
        <strain evidence="2 3">CGMCC 1.6762</strain>
    </source>
</reference>
<dbReference type="PROSITE" id="PS51257">
    <property type="entry name" value="PROKAR_LIPOPROTEIN"/>
    <property type="match status" value="1"/>
</dbReference>
<dbReference type="Proteomes" id="UP000198823">
    <property type="component" value="Unassembled WGS sequence"/>
</dbReference>
<organism evidence="2 3">
    <name type="scientific">Bhargavaea beijingensis</name>
    <dbReference type="NCBI Taxonomy" id="426756"/>
    <lineage>
        <taxon>Bacteria</taxon>
        <taxon>Bacillati</taxon>
        <taxon>Bacillota</taxon>
        <taxon>Bacilli</taxon>
        <taxon>Bacillales</taxon>
        <taxon>Caryophanaceae</taxon>
        <taxon>Bhargavaea</taxon>
    </lineage>
</organism>
<gene>
    <name evidence="2" type="ORF">SAMN04488126_11765</name>
</gene>
<evidence type="ECO:0000313" key="3">
    <source>
        <dbReference type="Proteomes" id="UP000198823"/>
    </source>
</evidence>
<dbReference type="OrthoDB" id="2452916at2"/>
<evidence type="ECO:0000313" key="2">
    <source>
        <dbReference type="EMBL" id="SDE72868.1"/>
    </source>
</evidence>
<sequence>MRILLVALLVVAGFFAAGCSDPEVTSFNEVNQVPGDVWEHVRPKLPLQLLSSRDHSYIVFQSERAVTADYEIKDNRVIIKLDESGSKQEVTETHIYKLRTDAKRDKIDVRVNGEQRPFDQVTGF</sequence>
<dbReference type="EMBL" id="FNAR01000017">
    <property type="protein sequence ID" value="SDE72868.1"/>
    <property type="molecule type" value="Genomic_DNA"/>
</dbReference>
<keyword evidence="1" id="KW-0732">Signal</keyword>
<accession>A0A1G7FA97</accession>